<gene>
    <name evidence="2" type="ORF">pdam_00003818</name>
</gene>
<evidence type="ECO:0000313" key="3">
    <source>
        <dbReference type="Proteomes" id="UP000275408"/>
    </source>
</evidence>
<evidence type="ECO:0000313" key="2">
    <source>
        <dbReference type="EMBL" id="RMX35499.1"/>
    </source>
</evidence>
<proteinExistence type="predicted"/>
<keyword evidence="1" id="KW-0732">Signal</keyword>
<protein>
    <recommendedName>
        <fullName evidence="4">PiggyBac transposable element-derived protein domain-containing protein</fullName>
    </recommendedName>
</protein>
<reference evidence="2 3" key="1">
    <citation type="journal article" date="2018" name="Sci. Rep.">
        <title>Comparative analysis of the Pocillopora damicornis genome highlights role of immune system in coral evolution.</title>
        <authorList>
            <person name="Cunning R."/>
            <person name="Bay R.A."/>
            <person name="Gillette P."/>
            <person name="Baker A.C."/>
            <person name="Traylor-Knowles N."/>
        </authorList>
    </citation>
    <scope>NUCLEOTIDE SEQUENCE [LARGE SCALE GENOMIC DNA]</scope>
    <source>
        <strain evidence="2">RSMAS</strain>
        <tissue evidence="2">Whole animal</tissue>
    </source>
</reference>
<dbReference type="Proteomes" id="UP000275408">
    <property type="component" value="Unassembled WGS sequence"/>
</dbReference>
<organism evidence="2 3">
    <name type="scientific">Pocillopora damicornis</name>
    <name type="common">Cauliflower coral</name>
    <name type="synonym">Millepora damicornis</name>
    <dbReference type="NCBI Taxonomy" id="46731"/>
    <lineage>
        <taxon>Eukaryota</taxon>
        <taxon>Metazoa</taxon>
        <taxon>Cnidaria</taxon>
        <taxon>Anthozoa</taxon>
        <taxon>Hexacorallia</taxon>
        <taxon>Scleractinia</taxon>
        <taxon>Astrocoeniina</taxon>
        <taxon>Pocilloporidae</taxon>
        <taxon>Pocillopora</taxon>
    </lineage>
</organism>
<feature type="non-terminal residue" evidence="2">
    <location>
        <position position="122"/>
    </location>
</feature>
<sequence length="122" mass="14138">MTSKWYCLFLQFLYFLKTYGKPVQLKSTLLWNCPTKRKGISLCTIPQDHNKDFASVQRRAKDGNLQAVTYPSIVLMYNKYIGRLVRRGVEHPLNSLRPDLWKDIFLLIFLATKVGRDLKGGA</sequence>
<dbReference type="EMBL" id="RCHS01004356">
    <property type="protein sequence ID" value="RMX35499.1"/>
    <property type="molecule type" value="Genomic_DNA"/>
</dbReference>
<dbReference type="AlphaFoldDB" id="A0A3M6T4C5"/>
<name>A0A3M6T4C5_POCDA</name>
<keyword evidence="3" id="KW-1185">Reference proteome</keyword>
<comment type="caution">
    <text evidence="2">The sequence shown here is derived from an EMBL/GenBank/DDBJ whole genome shotgun (WGS) entry which is preliminary data.</text>
</comment>
<feature type="signal peptide" evidence="1">
    <location>
        <begin position="1"/>
        <end position="20"/>
    </location>
</feature>
<feature type="chain" id="PRO_5018007009" description="PiggyBac transposable element-derived protein domain-containing protein" evidence="1">
    <location>
        <begin position="21"/>
        <end position="122"/>
    </location>
</feature>
<evidence type="ECO:0008006" key="4">
    <source>
        <dbReference type="Google" id="ProtNLM"/>
    </source>
</evidence>
<evidence type="ECO:0000256" key="1">
    <source>
        <dbReference type="SAM" id="SignalP"/>
    </source>
</evidence>
<accession>A0A3M6T4C5</accession>